<evidence type="ECO:0000313" key="5">
    <source>
        <dbReference type="EMBL" id="OGL42194.1"/>
    </source>
</evidence>
<proteinExistence type="predicted"/>
<evidence type="ECO:0000256" key="1">
    <source>
        <dbReference type="ARBA" id="ARBA00001933"/>
    </source>
</evidence>
<dbReference type="Gene3D" id="3.40.640.10">
    <property type="entry name" value="Type I PLP-dependent aspartate aminotransferase-like (Major domain)"/>
    <property type="match status" value="1"/>
</dbReference>
<dbReference type="PANTHER" id="PTHR42832:SF1">
    <property type="entry name" value="GLUTAMATE-PYRUVATE AMINOTRANSFERASE ALAC"/>
    <property type="match status" value="1"/>
</dbReference>
<organism evidence="5 6">
    <name type="scientific">Candidatus Schekmanbacteria bacterium GWA2_38_11</name>
    <dbReference type="NCBI Taxonomy" id="1817876"/>
    <lineage>
        <taxon>Bacteria</taxon>
        <taxon>Candidatus Schekmaniibacteriota</taxon>
    </lineage>
</organism>
<reference evidence="5 6" key="1">
    <citation type="journal article" date="2016" name="Nat. Commun.">
        <title>Thousands of microbial genomes shed light on interconnected biogeochemical processes in an aquifer system.</title>
        <authorList>
            <person name="Anantharaman K."/>
            <person name="Brown C.T."/>
            <person name="Hug L.A."/>
            <person name="Sharon I."/>
            <person name="Castelle C.J."/>
            <person name="Probst A.J."/>
            <person name="Thomas B.C."/>
            <person name="Singh A."/>
            <person name="Wilkins M.J."/>
            <person name="Karaoz U."/>
            <person name="Brodie E.L."/>
            <person name="Williams K.H."/>
            <person name="Hubbard S.S."/>
            <person name="Banfield J.F."/>
        </authorList>
    </citation>
    <scope>NUCLEOTIDE SEQUENCE [LARGE SCALE GENOMIC DNA]</scope>
</reference>
<dbReference type="Gene3D" id="3.90.1150.10">
    <property type="entry name" value="Aspartate Aminotransferase, domain 1"/>
    <property type="match status" value="1"/>
</dbReference>
<comment type="cofactor">
    <cofactor evidence="1">
        <name>pyridoxal 5'-phosphate</name>
        <dbReference type="ChEBI" id="CHEBI:597326"/>
    </cofactor>
</comment>
<keyword evidence="3" id="KW-0808">Transferase</keyword>
<dbReference type="InterPro" id="IPR015422">
    <property type="entry name" value="PyrdxlP-dep_Trfase_small"/>
</dbReference>
<accession>A0A1F7RMK3</accession>
<dbReference type="InterPro" id="IPR050881">
    <property type="entry name" value="LL-DAP_aminotransferase"/>
</dbReference>
<dbReference type="GO" id="GO:0030170">
    <property type="term" value="F:pyridoxal phosphate binding"/>
    <property type="evidence" value="ECO:0007669"/>
    <property type="project" value="InterPro"/>
</dbReference>
<sequence>MEEFHRIKRLPPYVFSIIDEMKLKARRKGEDIIDLGMGNPDLETPKPIVDKLIEAAKNPKNHRYSVSRGIYKLRVAITKWYKDRYDVDLDPDTEAIVTIGVKEGLSHLALAIIEPGDVALVPSPTYPIHSFCVVISGGNLKSVRLSKDSDFFENLLKAYEESWPRPKLLFLSFPHNPTTEAVDINFFHKVVSFAREHGMLIIHDFAYADITFGDYKAPSLMQIKGAKEVGVEFYTLSKSYNMPGWRVGFCVGNKKAIHALGRLKSYFDYGIFQPIQIASIVALNEHRSCIKDIVAVYESRCDMLISGLSRIGWNIEKPKGTMFVWAEIPEGFKEMGSLEYCKLLLSEGKVAVSPGIGFGPYGDGHVRFALVENEQRIKQAVKGIKKVLQ</sequence>
<dbReference type="PANTHER" id="PTHR42832">
    <property type="entry name" value="AMINO ACID AMINOTRANSFERASE"/>
    <property type="match status" value="1"/>
</dbReference>
<keyword evidence="2" id="KW-0032">Aminotransferase</keyword>
<dbReference type="InterPro" id="IPR015424">
    <property type="entry name" value="PyrdxlP-dep_Trfase"/>
</dbReference>
<protein>
    <submittedName>
        <fullName evidence="5">Alanine transaminase</fullName>
    </submittedName>
</protein>
<comment type="caution">
    <text evidence="5">The sequence shown here is derived from an EMBL/GenBank/DDBJ whole genome shotgun (WGS) entry which is preliminary data.</text>
</comment>
<evidence type="ECO:0000313" key="6">
    <source>
        <dbReference type="Proteomes" id="UP000178526"/>
    </source>
</evidence>
<evidence type="ECO:0000256" key="3">
    <source>
        <dbReference type="ARBA" id="ARBA00022679"/>
    </source>
</evidence>
<dbReference type="AlphaFoldDB" id="A0A1F7RMK3"/>
<gene>
    <name evidence="5" type="ORF">A2042_00685</name>
</gene>
<dbReference type="Pfam" id="PF00155">
    <property type="entry name" value="Aminotran_1_2"/>
    <property type="match status" value="1"/>
</dbReference>
<dbReference type="InterPro" id="IPR015421">
    <property type="entry name" value="PyrdxlP-dep_Trfase_major"/>
</dbReference>
<dbReference type="GO" id="GO:0008483">
    <property type="term" value="F:transaminase activity"/>
    <property type="evidence" value="ECO:0007669"/>
    <property type="project" value="UniProtKB-KW"/>
</dbReference>
<dbReference type="Proteomes" id="UP000178526">
    <property type="component" value="Unassembled WGS sequence"/>
</dbReference>
<dbReference type="InterPro" id="IPR004839">
    <property type="entry name" value="Aminotransferase_I/II_large"/>
</dbReference>
<dbReference type="CDD" id="cd00609">
    <property type="entry name" value="AAT_like"/>
    <property type="match status" value="1"/>
</dbReference>
<feature type="domain" description="Aminotransferase class I/classII large" evidence="4">
    <location>
        <begin position="31"/>
        <end position="383"/>
    </location>
</feature>
<name>A0A1F7RMK3_9BACT</name>
<evidence type="ECO:0000259" key="4">
    <source>
        <dbReference type="Pfam" id="PF00155"/>
    </source>
</evidence>
<evidence type="ECO:0000256" key="2">
    <source>
        <dbReference type="ARBA" id="ARBA00022576"/>
    </source>
</evidence>
<dbReference type="SUPFAM" id="SSF53383">
    <property type="entry name" value="PLP-dependent transferases"/>
    <property type="match status" value="1"/>
</dbReference>
<dbReference type="EMBL" id="MGDB01000055">
    <property type="protein sequence ID" value="OGL42194.1"/>
    <property type="molecule type" value="Genomic_DNA"/>
</dbReference>